<dbReference type="GO" id="GO:0005615">
    <property type="term" value="C:extracellular space"/>
    <property type="evidence" value="ECO:0007669"/>
    <property type="project" value="Ensembl"/>
</dbReference>
<sequence>QLEETAQLNEHVKVLAFQRQDTDVPTGTECEVAGWGEMNHNGKLPDKLQQVERPVISRETCNERSHPPPAPRTRQHKLRAVRTSSRTADSGGPLVCNGIAEGVVSAGSRVCGNYKKPGIYTRIAPYVDWIDSVMAAA</sequence>
<dbReference type="PANTHER" id="PTHR24271">
    <property type="entry name" value="KALLIKREIN-RELATED"/>
    <property type="match status" value="1"/>
</dbReference>
<evidence type="ECO:0000256" key="4">
    <source>
        <dbReference type="ARBA" id="ARBA00023145"/>
    </source>
</evidence>
<dbReference type="EMBL" id="AGCU01077937">
    <property type="status" value="NOT_ANNOTATED_CDS"/>
    <property type="molecule type" value="Genomic_DNA"/>
</dbReference>
<keyword evidence="3" id="KW-0732">Signal</keyword>
<dbReference type="STRING" id="13735.ENSPSIP00000017208"/>
<dbReference type="Gene3D" id="2.40.10.10">
    <property type="entry name" value="Trypsin-like serine proteases"/>
    <property type="match status" value="2"/>
</dbReference>
<dbReference type="GO" id="GO:0031638">
    <property type="term" value="P:zymogen activation"/>
    <property type="evidence" value="ECO:0007669"/>
    <property type="project" value="Ensembl"/>
</dbReference>
<keyword evidence="5" id="KW-1015">Disulfide bond</keyword>
<reference evidence="9" key="1">
    <citation type="submission" date="2011-10" db="EMBL/GenBank/DDBJ databases">
        <authorList>
            <consortium name="Soft-shell Turtle Genome Consortium"/>
        </authorList>
    </citation>
    <scope>NUCLEOTIDE SEQUENCE [LARGE SCALE GENOMIC DNA]</scope>
    <source>
        <strain evidence="9">Daiwa-1</strain>
    </source>
</reference>
<reference evidence="9" key="2">
    <citation type="journal article" date="2013" name="Nat. Genet.">
        <title>The draft genomes of soft-shell turtle and green sea turtle yield insights into the development and evolution of the turtle-specific body plan.</title>
        <authorList>
            <person name="Wang Z."/>
            <person name="Pascual-Anaya J."/>
            <person name="Zadissa A."/>
            <person name="Li W."/>
            <person name="Niimura Y."/>
            <person name="Huang Z."/>
            <person name="Li C."/>
            <person name="White S."/>
            <person name="Xiong Z."/>
            <person name="Fang D."/>
            <person name="Wang B."/>
            <person name="Ming Y."/>
            <person name="Chen Y."/>
            <person name="Zheng Y."/>
            <person name="Kuraku S."/>
            <person name="Pignatelli M."/>
            <person name="Herrero J."/>
            <person name="Beal K."/>
            <person name="Nozawa M."/>
            <person name="Li Q."/>
            <person name="Wang J."/>
            <person name="Zhang H."/>
            <person name="Yu L."/>
            <person name="Shigenobu S."/>
            <person name="Wang J."/>
            <person name="Liu J."/>
            <person name="Flicek P."/>
            <person name="Searle S."/>
            <person name="Wang J."/>
            <person name="Kuratani S."/>
            <person name="Yin Y."/>
            <person name="Aken B."/>
            <person name="Zhang G."/>
            <person name="Irie N."/>
        </authorList>
    </citation>
    <scope>NUCLEOTIDE SEQUENCE [LARGE SCALE GENOMIC DNA]</scope>
    <source>
        <strain evidence="9">Daiwa-1</strain>
    </source>
</reference>
<gene>
    <name evidence="8" type="primary">CFD</name>
</gene>
<proteinExistence type="predicted"/>
<dbReference type="Pfam" id="PF00089">
    <property type="entry name" value="Trypsin"/>
    <property type="match status" value="1"/>
</dbReference>
<dbReference type="InterPro" id="IPR043504">
    <property type="entry name" value="Peptidase_S1_PA_chymotrypsin"/>
</dbReference>
<dbReference type="eggNOG" id="KOG3627">
    <property type="taxonomic scope" value="Eukaryota"/>
</dbReference>
<dbReference type="PANTHER" id="PTHR24271:SF54">
    <property type="entry name" value="COMPLEMENT FACTOR D"/>
    <property type="match status" value="1"/>
</dbReference>
<dbReference type="SUPFAM" id="SSF50494">
    <property type="entry name" value="Trypsin-like serine proteases"/>
    <property type="match status" value="1"/>
</dbReference>
<dbReference type="Proteomes" id="UP000007267">
    <property type="component" value="Unassembled WGS sequence"/>
</dbReference>
<evidence type="ECO:0000256" key="5">
    <source>
        <dbReference type="ARBA" id="ARBA00023157"/>
    </source>
</evidence>
<evidence type="ECO:0000256" key="2">
    <source>
        <dbReference type="ARBA" id="ARBA00022525"/>
    </source>
</evidence>
<dbReference type="SMART" id="SM00020">
    <property type="entry name" value="Tryp_SPc"/>
    <property type="match status" value="1"/>
</dbReference>
<dbReference type="EMBL" id="AGCU01077939">
    <property type="status" value="NOT_ANNOTATED_CDS"/>
    <property type="molecule type" value="Genomic_DNA"/>
</dbReference>
<protein>
    <submittedName>
        <fullName evidence="8">Complement factor D</fullName>
    </submittedName>
</protein>
<comment type="subcellular location">
    <subcellularLocation>
        <location evidence="1">Secreted</location>
    </subcellularLocation>
</comment>
<keyword evidence="4" id="KW-0865">Zymogen</keyword>
<dbReference type="HOGENOM" id="CLU_006842_13_2_1"/>
<dbReference type="InterPro" id="IPR001254">
    <property type="entry name" value="Trypsin_dom"/>
</dbReference>
<dbReference type="GeneTree" id="ENSGT00940000162255"/>
<dbReference type="OMA" id="KVRRAKC"/>
<evidence type="ECO:0000256" key="1">
    <source>
        <dbReference type="ARBA" id="ARBA00004613"/>
    </source>
</evidence>
<dbReference type="GO" id="GO:0004252">
    <property type="term" value="F:serine-type endopeptidase activity"/>
    <property type="evidence" value="ECO:0007669"/>
    <property type="project" value="Ensembl"/>
</dbReference>
<dbReference type="GO" id="GO:0006957">
    <property type="term" value="P:complement activation, alternative pathway"/>
    <property type="evidence" value="ECO:0007669"/>
    <property type="project" value="Ensembl"/>
</dbReference>
<dbReference type="AlphaFoldDB" id="K7GA97"/>
<reference evidence="8" key="3">
    <citation type="submission" date="2025-08" db="UniProtKB">
        <authorList>
            <consortium name="Ensembl"/>
        </authorList>
    </citation>
    <scope>IDENTIFICATION</scope>
</reference>
<evidence type="ECO:0000256" key="6">
    <source>
        <dbReference type="SAM" id="MobiDB-lite"/>
    </source>
</evidence>
<evidence type="ECO:0000313" key="8">
    <source>
        <dbReference type="Ensembl" id="ENSPSIP00000017208.1"/>
    </source>
</evidence>
<feature type="domain" description="Peptidase S1" evidence="7">
    <location>
        <begin position="1"/>
        <end position="135"/>
    </location>
</feature>
<feature type="region of interest" description="Disordered" evidence="6">
    <location>
        <begin position="58"/>
        <end position="92"/>
    </location>
</feature>
<dbReference type="PROSITE" id="PS50240">
    <property type="entry name" value="TRYPSIN_DOM"/>
    <property type="match status" value="1"/>
</dbReference>
<evidence type="ECO:0000259" key="7">
    <source>
        <dbReference type="PROSITE" id="PS50240"/>
    </source>
</evidence>
<evidence type="ECO:0000313" key="9">
    <source>
        <dbReference type="Proteomes" id="UP000007267"/>
    </source>
</evidence>
<dbReference type="InterPro" id="IPR009003">
    <property type="entry name" value="Peptidase_S1_PA"/>
</dbReference>
<dbReference type="EMBL" id="AGCU01077938">
    <property type="status" value="NOT_ANNOTATED_CDS"/>
    <property type="molecule type" value="Genomic_DNA"/>
</dbReference>
<keyword evidence="9" id="KW-1185">Reference proteome</keyword>
<evidence type="ECO:0000256" key="3">
    <source>
        <dbReference type="ARBA" id="ARBA00022729"/>
    </source>
</evidence>
<organism evidence="8 9">
    <name type="scientific">Pelodiscus sinensis</name>
    <name type="common">Chinese softshell turtle</name>
    <name type="synonym">Trionyx sinensis</name>
    <dbReference type="NCBI Taxonomy" id="13735"/>
    <lineage>
        <taxon>Eukaryota</taxon>
        <taxon>Metazoa</taxon>
        <taxon>Chordata</taxon>
        <taxon>Craniata</taxon>
        <taxon>Vertebrata</taxon>
        <taxon>Euteleostomi</taxon>
        <taxon>Archelosauria</taxon>
        <taxon>Testudinata</taxon>
        <taxon>Testudines</taxon>
        <taxon>Cryptodira</taxon>
        <taxon>Trionychia</taxon>
        <taxon>Trionychidae</taxon>
        <taxon>Pelodiscus</taxon>
    </lineage>
</organism>
<accession>K7GA97</accession>
<dbReference type="Ensembl" id="ENSPSIT00000017286.1">
    <property type="protein sequence ID" value="ENSPSIP00000017208.1"/>
    <property type="gene ID" value="ENSPSIG00000015308.1"/>
</dbReference>
<name>K7GA97_PELSI</name>
<keyword evidence="2" id="KW-0964">Secreted</keyword>
<reference evidence="8" key="4">
    <citation type="submission" date="2025-09" db="UniProtKB">
        <authorList>
            <consortium name="Ensembl"/>
        </authorList>
    </citation>
    <scope>IDENTIFICATION</scope>
</reference>